<proteinExistence type="inferred from homology"/>
<dbReference type="Pfam" id="PF25876">
    <property type="entry name" value="HH_MFP_RND"/>
    <property type="match status" value="1"/>
</dbReference>
<organism evidence="10 11">
    <name type="scientific">Roseococcus pinisoli</name>
    <dbReference type="NCBI Taxonomy" id="2835040"/>
    <lineage>
        <taxon>Bacteria</taxon>
        <taxon>Pseudomonadati</taxon>
        <taxon>Pseudomonadota</taxon>
        <taxon>Alphaproteobacteria</taxon>
        <taxon>Acetobacterales</taxon>
        <taxon>Roseomonadaceae</taxon>
        <taxon>Roseococcus</taxon>
    </lineage>
</organism>
<evidence type="ECO:0000256" key="3">
    <source>
        <dbReference type="SAM" id="Coils"/>
    </source>
</evidence>
<comment type="similarity">
    <text evidence="2">Belongs to the membrane fusion protein (MFP) (TC 8.A.1) family.</text>
</comment>
<dbReference type="EMBL" id="JAHCDA010000001">
    <property type="protein sequence ID" value="MBS7810880.1"/>
    <property type="molecule type" value="Genomic_DNA"/>
</dbReference>
<dbReference type="InterPro" id="IPR058627">
    <property type="entry name" value="MdtA-like_C"/>
</dbReference>
<gene>
    <name evidence="10" type="ORF">KHU32_08015</name>
</gene>
<dbReference type="SUPFAM" id="SSF111369">
    <property type="entry name" value="HlyD-like secretion proteins"/>
    <property type="match status" value="1"/>
</dbReference>
<sequence length="406" mass="42633">MPRLSPVRPSGTPASLGRPALGLLGALLLLGACDENHAATPAGAPPPPAVTVVTLRQQPVTITTELPGRTSAFQTAEVRPQVGGVIRERLFTEGAEVQAGQPLYQIDPAPYQAALDSAQATLQRNEATAASATVTVNRYRPLVRARAVSQQDLDLAEAALRQAQADVAQARAAVQTARINLDYTTVNSPIAGRTGRSTVTPGALVTAQQAASLVTITQLDPIYVDVTQPAARVMRLRRDLANGTLRRDSSGQAVVRLTLEDGTEYPEAGQLQFSEVIVDQGTGSITIRAVFPNAQGQLMPGLFVRARIEEGVTDRALMVPQQAVTRTPRGEATALVVDGEGTVAARIITAERAVGNAWLVTGGLNEGDRVIVEGVQRARPGGKVNATETTQQALNERGAAPAATTH</sequence>
<comment type="subcellular location">
    <subcellularLocation>
        <location evidence="1">Cell envelope</location>
    </subcellularLocation>
</comment>
<evidence type="ECO:0000256" key="1">
    <source>
        <dbReference type="ARBA" id="ARBA00004196"/>
    </source>
</evidence>
<dbReference type="Gene3D" id="1.10.287.470">
    <property type="entry name" value="Helix hairpin bin"/>
    <property type="match status" value="1"/>
</dbReference>
<dbReference type="Pfam" id="PF25917">
    <property type="entry name" value="BSH_RND"/>
    <property type="match status" value="1"/>
</dbReference>
<dbReference type="Pfam" id="PF25967">
    <property type="entry name" value="RND-MFP_C"/>
    <property type="match status" value="1"/>
</dbReference>
<keyword evidence="5" id="KW-0732">Signal</keyword>
<feature type="chain" id="PRO_5047016038" evidence="5">
    <location>
        <begin position="39"/>
        <end position="406"/>
    </location>
</feature>
<dbReference type="InterPro" id="IPR058626">
    <property type="entry name" value="MdtA-like_b-barrel"/>
</dbReference>
<feature type="region of interest" description="Disordered" evidence="4">
    <location>
        <begin position="380"/>
        <end position="406"/>
    </location>
</feature>
<dbReference type="PANTHER" id="PTHR30158">
    <property type="entry name" value="ACRA/E-RELATED COMPONENT OF DRUG EFFLUX TRANSPORTER"/>
    <property type="match status" value="1"/>
</dbReference>
<comment type="caution">
    <text evidence="10">The sequence shown here is derived from an EMBL/GenBank/DDBJ whole genome shotgun (WGS) entry which is preliminary data.</text>
</comment>
<feature type="domain" description="Multidrug resistance protein MdtA-like C-terminal permuted SH3" evidence="9">
    <location>
        <begin position="316"/>
        <end position="377"/>
    </location>
</feature>
<reference evidence="10 11" key="1">
    <citation type="submission" date="2021-05" db="EMBL/GenBank/DDBJ databases">
        <title>Roseococcus sp. XZZS9, whole genome shotgun sequencing project.</title>
        <authorList>
            <person name="Zhao G."/>
            <person name="Shen L."/>
        </authorList>
    </citation>
    <scope>NUCLEOTIDE SEQUENCE [LARGE SCALE GENOMIC DNA]</scope>
    <source>
        <strain evidence="10 11">XZZS9</strain>
    </source>
</reference>
<dbReference type="InterPro" id="IPR058624">
    <property type="entry name" value="MdtA-like_HH"/>
</dbReference>
<feature type="domain" description="Multidrug resistance protein MdtA-like beta-barrel" evidence="8">
    <location>
        <begin position="221"/>
        <end position="311"/>
    </location>
</feature>
<dbReference type="NCBIfam" id="TIGR01730">
    <property type="entry name" value="RND_mfp"/>
    <property type="match status" value="1"/>
</dbReference>
<feature type="domain" description="Multidrug resistance protein MdtA-like alpha-helical hairpin" evidence="6">
    <location>
        <begin position="115"/>
        <end position="184"/>
    </location>
</feature>
<evidence type="ECO:0000313" key="11">
    <source>
        <dbReference type="Proteomes" id="UP000766336"/>
    </source>
</evidence>
<dbReference type="Proteomes" id="UP000766336">
    <property type="component" value="Unassembled WGS sequence"/>
</dbReference>
<evidence type="ECO:0000256" key="5">
    <source>
        <dbReference type="SAM" id="SignalP"/>
    </source>
</evidence>
<dbReference type="Pfam" id="PF25944">
    <property type="entry name" value="Beta-barrel_RND"/>
    <property type="match status" value="1"/>
</dbReference>
<keyword evidence="11" id="KW-1185">Reference proteome</keyword>
<keyword evidence="3" id="KW-0175">Coiled coil</keyword>
<name>A0ABS5QB40_9PROT</name>
<evidence type="ECO:0000259" key="7">
    <source>
        <dbReference type="Pfam" id="PF25917"/>
    </source>
</evidence>
<dbReference type="RefSeq" id="WP_213669471.1">
    <property type="nucleotide sequence ID" value="NZ_JAHCDA010000001.1"/>
</dbReference>
<evidence type="ECO:0000259" key="9">
    <source>
        <dbReference type="Pfam" id="PF25967"/>
    </source>
</evidence>
<feature type="coiled-coil region" evidence="3">
    <location>
        <begin position="146"/>
        <end position="180"/>
    </location>
</feature>
<feature type="signal peptide" evidence="5">
    <location>
        <begin position="1"/>
        <end position="38"/>
    </location>
</feature>
<dbReference type="Gene3D" id="2.40.30.170">
    <property type="match status" value="1"/>
</dbReference>
<evidence type="ECO:0000256" key="2">
    <source>
        <dbReference type="ARBA" id="ARBA00009477"/>
    </source>
</evidence>
<dbReference type="InterPro" id="IPR006143">
    <property type="entry name" value="RND_pump_MFP"/>
</dbReference>
<evidence type="ECO:0000259" key="8">
    <source>
        <dbReference type="Pfam" id="PF25944"/>
    </source>
</evidence>
<evidence type="ECO:0000259" key="6">
    <source>
        <dbReference type="Pfam" id="PF25876"/>
    </source>
</evidence>
<protein>
    <submittedName>
        <fullName evidence="10">Efflux RND transporter periplasmic adaptor subunit</fullName>
    </submittedName>
</protein>
<dbReference type="Gene3D" id="2.40.420.20">
    <property type="match status" value="1"/>
</dbReference>
<dbReference type="Gene3D" id="2.40.50.100">
    <property type="match status" value="1"/>
</dbReference>
<evidence type="ECO:0000256" key="4">
    <source>
        <dbReference type="SAM" id="MobiDB-lite"/>
    </source>
</evidence>
<dbReference type="PANTHER" id="PTHR30158:SF3">
    <property type="entry name" value="MULTIDRUG EFFLUX PUMP SUBUNIT ACRA-RELATED"/>
    <property type="match status" value="1"/>
</dbReference>
<feature type="domain" description="Multidrug resistance protein MdtA-like barrel-sandwich hybrid" evidence="7">
    <location>
        <begin position="75"/>
        <end position="217"/>
    </location>
</feature>
<accession>A0ABS5QB40</accession>
<evidence type="ECO:0000313" key="10">
    <source>
        <dbReference type="EMBL" id="MBS7810880.1"/>
    </source>
</evidence>
<dbReference type="PROSITE" id="PS51257">
    <property type="entry name" value="PROKAR_LIPOPROTEIN"/>
    <property type="match status" value="1"/>
</dbReference>
<dbReference type="InterPro" id="IPR058625">
    <property type="entry name" value="MdtA-like_BSH"/>
</dbReference>